<protein>
    <submittedName>
        <fullName evidence="1">Uncharacterized protein</fullName>
    </submittedName>
</protein>
<keyword evidence="2" id="KW-1185">Reference proteome</keyword>
<reference evidence="1 2" key="1">
    <citation type="journal article" date="2024" name="IMA Fungus">
        <title>IMA Genome - F19 : A genome assembly and annotation guide to empower mycologists, including annotated draft genome sequences of Ceratocystis pirilliformis, Diaporthe australafricana, Fusarium ophioides, Paecilomyces lecythidis, and Sporothrix stenoceras.</title>
        <authorList>
            <person name="Aylward J."/>
            <person name="Wilson A.M."/>
            <person name="Visagie C.M."/>
            <person name="Spraker J."/>
            <person name="Barnes I."/>
            <person name="Buitendag C."/>
            <person name="Ceriani C."/>
            <person name="Del Mar Angel L."/>
            <person name="du Plessis D."/>
            <person name="Fuchs T."/>
            <person name="Gasser K."/>
            <person name="Kramer D."/>
            <person name="Li W."/>
            <person name="Munsamy K."/>
            <person name="Piso A."/>
            <person name="Price J.L."/>
            <person name="Sonnekus B."/>
            <person name="Thomas C."/>
            <person name="van der Nest A."/>
            <person name="van Dijk A."/>
            <person name="van Heerden A."/>
            <person name="van Vuuren N."/>
            <person name="Yilmaz N."/>
            <person name="Duong T.A."/>
            <person name="van der Merwe N.A."/>
            <person name="Wingfield M.J."/>
            <person name="Wingfield B.D."/>
        </authorList>
    </citation>
    <scope>NUCLEOTIDE SEQUENCE [LARGE SCALE GENOMIC DNA]</scope>
    <source>
        <strain evidence="1 2">CMW 18300</strain>
    </source>
</reference>
<proteinExistence type="predicted"/>
<dbReference type="Proteomes" id="UP001583177">
    <property type="component" value="Unassembled WGS sequence"/>
</dbReference>
<accession>A0ABR3W157</accession>
<name>A0ABR3W157_9PEZI</name>
<sequence>MDVRVDKTVTVLRLVKIVVDKGPRVALALDTAMGMVIPSVKFGPASDQDVDGVVDLCAGGLHEENRLDAAAEAIMHVGDGIGAIEAL</sequence>
<evidence type="ECO:0000313" key="1">
    <source>
        <dbReference type="EMBL" id="KAL1850471.1"/>
    </source>
</evidence>
<gene>
    <name evidence="1" type="ORF">Daus18300_012885</name>
</gene>
<dbReference type="EMBL" id="JAWRVE010000185">
    <property type="protein sequence ID" value="KAL1850471.1"/>
    <property type="molecule type" value="Genomic_DNA"/>
</dbReference>
<organism evidence="1 2">
    <name type="scientific">Diaporthe australafricana</name>
    <dbReference type="NCBI Taxonomy" id="127596"/>
    <lineage>
        <taxon>Eukaryota</taxon>
        <taxon>Fungi</taxon>
        <taxon>Dikarya</taxon>
        <taxon>Ascomycota</taxon>
        <taxon>Pezizomycotina</taxon>
        <taxon>Sordariomycetes</taxon>
        <taxon>Sordariomycetidae</taxon>
        <taxon>Diaporthales</taxon>
        <taxon>Diaporthaceae</taxon>
        <taxon>Diaporthe</taxon>
    </lineage>
</organism>
<evidence type="ECO:0000313" key="2">
    <source>
        <dbReference type="Proteomes" id="UP001583177"/>
    </source>
</evidence>
<comment type="caution">
    <text evidence="1">The sequence shown here is derived from an EMBL/GenBank/DDBJ whole genome shotgun (WGS) entry which is preliminary data.</text>
</comment>